<dbReference type="SUPFAM" id="SSF55729">
    <property type="entry name" value="Acyl-CoA N-acyltransferases (Nat)"/>
    <property type="match status" value="1"/>
</dbReference>
<evidence type="ECO:0000313" key="8">
    <source>
        <dbReference type="Proteomes" id="UP000787472"/>
    </source>
</evidence>
<keyword evidence="2 5" id="KW-0963">Cytoplasm</keyword>
<dbReference type="Proteomes" id="UP000787472">
    <property type="component" value="Unassembled WGS sequence"/>
</dbReference>
<dbReference type="InterPro" id="IPR016181">
    <property type="entry name" value="Acyl_CoA_acyltransferase"/>
</dbReference>
<dbReference type="Gene3D" id="3.40.630.30">
    <property type="match status" value="1"/>
</dbReference>
<evidence type="ECO:0000256" key="5">
    <source>
        <dbReference type="HAMAP-Rule" id="MF_02210"/>
    </source>
</evidence>
<keyword evidence="3 5" id="KW-0808">Transferase</keyword>
<dbReference type="InterPro" id="IPR000182">
    <property type="entry name" value="GNAT_dom"/>
</dbReference>
<dbReference type="PANTHER" id="PTHR43420">
    <property type="entry name" value="ACETYLTRANSFERASE"/>
    <property type="match status" value="1"/>
</dbReference>
<dbReference type="Pfam" id="PF00583">
    <property type="entry name" value="Acetyltransf_1"/>
    <property type="match status" value="1"/>
</dbReference>
<dbReference type="AlphaFoldDB" id="A0A9E5JPB5"/>
<keyword evidence="4 5" id="KW-0012">Acyltransferase</keyword>
<comment type="subcellular location">
    <subcellularLocation>
        <location evidence="5">Cytoplasm</location>
    </subcellularLocation>
</comment>
<keyword evidence="7" id="KW-0689">Ribosomal protein</keyword>
<evidence type="ECO:0000259" key="6">
    <source>
        <dbReference type="PROSITE" id="PS51186"/>
    </source>
</evidence>
<dbReference type="PROSITE" id="PS51186">
    <property type="entry name" value="GNAT"/>
    <property type="match status" value="1"/>
</dbReference>
<feature type="domain" description="N-acetyltransferase" evidence="6">
    <location>
        <begin position="18"/>
        <end position="161"/>
    </location>
</feature>
<dbReference type="GO" id="GO:0008999">
    <property type="term" value="F:protein-N-terminal-alanine acetyltransferase activity"/>
    <property type="evidence" value="ECO:0007669"/>
    <property type="project" value="UniProtKB-UniRule"/>
</dbReference>
<keyword evidence="8" id="KW-1185">Reference proteome</keyword>
<proteinExistence type="inferred from homology"/>
<protein>
    <recommendedName>
        <fullName evidence="5">[Ribosomal protein bS18]-alanine N-acetyltransferase</fullName>
        <ecNumber evidence="5">2.3.1.266</ecNumber>
    </recommendedName>
</protein>
<dbReference type="EMBL" id="JAAONZ010000001">
    <property type="protein sequence ID" value="NHO64098.1"/>
    <property type="molecule type" value="Genomic_DNA"/>
</dbReference>
<dbReference type="CDD" id="cd04301">
    <property type="entry name" value="NAT_SF"/>
    <property type="match status" value="1"/>
</dbReference>
<evidence type="ECO:0000256" key="1">
    <source>
        <dbReference type="ARBA" id="ARBA00005395"/>
    </source>
</evidence>
<comment type="similarity">
    <text evidence="1 5">Belongs to the acetyltransferase family. RimI subfamily.</text>
</comment>
<comment type="caution">
    <text evidence="7">The sequence shown here is derived from an EMBL/GenBank/DDBJ whole genome shotgun (WGS) entry which is preliminary data.</text>
</comment>
<dbReference type="PANTHER" id="PTHR43420:SF51">
    <property type="entry name" value="PEPTIDYL-LYSINE N-ACETYLTRANSFERASE YIAC"/>
    <property type="match status" value="1"/>
</dbReference>
<gene>
    <name evidence="5 7" type="primary">rimI</name>
    <name evidence="7" type="ORF">G8770_00875</name>
</gene>
<organism evidence="7 8">
    <name type="scientific">Pseudomaricurvus hydrocarbonicus</name>
    <dbReference type="NCBI Taxonomy" id="1470433"/>
    <lineage>
        <taxon>Bacteria</taxon>
        <taxon>Pseudomonadati</taxon>
        <taxon>Pseudomonadota</taxon>
        <taxon>Gammaproteobacteria</taxon>
        <taxon>Cellvibrionales</taxon>
        <taxon>Cellvibrionaceae</taxon>
        <taxon>Pseudomaricurvus</taxon>
    </lineage>
</organism>
<dbReference type="HAMAP" id="MF_02210">
    <property type="entry name" value="RimI"/>
    <property type="match status" value="1"/>
</dbReference>
<comment type="function">
    <text evidence="5">Acetylates the N-terminal alanine of ribosomal protein bS18.</text>
</comment>
<feature type="binding site" evidence="5">
    <location>
        <position position="122"/>
    </location>
    <ligand>
        <name>acetyl-CoA</name>
        <dbReference type="ChEBI" id="CHEBI:57288"/>
    </ligand>
</feature>
<accession>A0A9E5JPB5</accession>
<dbReference type="InterPro" id="IPR043690">
    <property type="entry name" value="RimI"/>
</dbReference>
<dbReference type="GO" id="GO:0005840">
    <property type="term" value="C:ribosome"/>
    <property type="evidence" value="ECO:0007669"/>
    <property type="project" value="UniProtKB-KW"/>
</dbReference>
<feature type="active site" description="Proton donor" evidence="5">
    <location>
        <position position="129"/>
    </location>
</feature>
<dbReference type="EC" id="2.3.1.266" evidence="5"/>
<dbReference type="InterPro" id="IPR006464">
    <property type="entry name" value="AcTrfase_RimI/Ard1"/>
</dbReference>
<evidence type="ECO:0000313" key="7">
    <source>
        <dbReference type="EMBL" id="NHO64098.1"/>
    </source>
</evidence>
<reference evidence="7" key="1">
    <citation type="submission" date="2020-03" db="EMBL/GenBank/DDBJ databases">
        <authorList>
            <person name="Guo F."/>
        </authorList>
    </citation>
    <scope>NUCLEOTIDE SEQUENCE</scope>
    <source>
        <strain evidence="7">JCM 30134</strain>
    </source>
</reference>
<evidence type="ECO:0000256" key="2">
    <source>
        <dbReference type="ARBA" id="ARBA00022490"/>
    </source>
</evidence>
<evidence type="ECO:0000256" key="3">
    <source>
        <dbReference type="ARBA" id="ARBA00022679"/>
    </source>
</evidence>
<comment type="catalytic activity">
    <reaction evidence="5">
        <text>N-terminal L-alanyl-[ribosomal protein bS18] + acetyl-CoA = N-terminal N(alpha)-acetyl-L-alanyl-[ribosomal protein bS18] + CoA + H(+)</text>
        <dbReference type="Rhea" id="RHEA:43756"/>
        <dbReference type="Rhea" id="RHEA-COMP:10676"/>
        <dbReference type="Rhea" id="RHEA-COMP:10677"/>
        <dbReference type="ChEBI" id="CHEBI:15378"/>
        <dbReference type="ChEBI" id="CHEBI:57287"/>
        <dbReference type="ChEBI" id="CHEBI:57288"/>
        <dbReference type="ChEBI" id="CHEBI:64718"/>
        <dbReference type="ChEBI" id="CHEBI:83683"/>
        <dbReference type="EC" id="2.3.1.266"/>
    </reaction>
</comment>
<dbReference type="RefSeq" id="WP_167180780.1">
    <property type="nucleotide sequence ID" value="NZ_JAAONZ010000001.1"/>
</dbReference>
<keyword evidence="7" id="KW-0687">Ribonucleoprotein</keyword>
<comment type="caution">
    <text evidence="5">Lacks conserved residue(s) required for the propagation of feature annotation.</text>
</comment>
<sequence length="162" mass="17904">MSHSPSSVLLTTPKQFSFRAMPLPTEALEAIVALEQRAHSHPWSRSLIESGLSRYACWGIQAQNEWIGFAFVSIVVGEAELLDFVVAPDCQGQGIGTCFLEWLMQQVASQASRMYLEVRESNASAISLYQAAGFAEVGLRHNYYPTEKGSEDAILMATELFL</sequence>
<name>A0A9E5JPB5_9GAMM</name>
<feature type="active site" description="Proton acceptor" evidence="5">
    <location>
        <position position="117"/>
    </location>
</feature>
<evidence type="ECO:0000256" key="4">
    <source>
        <dbReference type="ARBA" id="ARBA00023315"/>
    </source>
</evidence>
<dbReference type="InterPro" id="IPR050680">
    <property type="entry name" value="YpeA/RimI_acetyltransf"/>
</dbReference>
<dbReference type="GO" id="GO:0005737">
    <property type="term" value="C:cytoplasm"/>
    <property type="evidence" value="ECO:0007669"/>
    <property type="project" value="UniProtKB-SubCell"/>
</dbReference>
<dbReference type="NCBIfam" id="TIGR01575">
    <property type="entry name" value="rimI"/>
    <property type="match status" value="1"/>
</dbReference>